<dbReference type="EMBL" id="KZ155839">
    <property type="protein sequence ID" value="OUS42131.1"/>
    <property type="molecule type" value="Genomic_DNA"/>
</dbReference>
<dbReference type="Gene3D" id="3.10.50.40">
    <property type="match status" value="2"/>
</dbReference>
<dbReference type="InterPro" id="IPR050754">
    <property type="entry name" value="FKBP4/5/8-like"/>
</dbReference>
<dbReference type="InterPro" id="IPR046357">
    <property type="entry name" value="PPIase_dom_sf"/>
</dbReference>
<dbReference type="AlphaFoldDB" id="A0A1Y5HXZ9"/>
<accession>A0A1Y5HXZ9</accession>
<dbReference type="PANTHER" id="PTHR46512">
    <property type="entry name" value="PEPTIDYLPROLYL ISOMERASE"/>
    <property type="match status" value="1"/>
</dbReference>
<evidence type="ECO:0000313" key="1">
    <source>
        <dbReference type="EMBL" id="OUS42131.1"/>
    </source>
</evidence>
<sequence>MPTDAAARTTSETRALFGGAVALALARRFRDASARAPVPNHQEVFVDDASEESVHVELVERERERGVGFYLDDWIEACEGEKIGRGRTEGGTCRGAMRARRDGVARVVDVFGCVIDLERVSARALIWHCRPRLGEESDDATMTGTADDADDADARAASDVIESCASSFKVLDWGLFDAECECEREAFRSWIGKIKNRSPIAPPSLTPRDANETPSTSDADIRKRAKELLLAAGTAVRVLEVVAEGDGTELELGGTRETLYRVSATTSRGVELVRFDDTLPPRRCVLRDEFCDVTRGLELLMMNMGAGARWRARCDWSVTYGHASAIERNLARDSRLKEGDSIVYDVEVLNHVPVHAVKVREPEDGSDVELDAGGRARCTKKTTTTGSGWETPRPPFEVAIEVSAMLIRSGEREEEEFVEKKTVSYVVGDGKVPLALDTAVRTMRLYEEALVWTNYGGFGKNAKFSAMSRANRLVPALPRDESELPDGVAYKVKLVSMRQVRDVFNDGTTKKTRTRDGRGIFPSDCPMNDCMVRVHFVLSTATSTGTHSTLAKRYDTRSDAALQGKPFEFRLGCGALPEALETSIRLMIPKEESRVVLDQSLGQLARERGYGAENCRPDAPGSDVGSSPSVAIVQWDVVLESFDAAVNWYKADVNDMLEEALIIKEEANALFKTGTFELARAKYEKTLHKLESLRGLDDKDFERVETMKITLALNLVASLQKLHQHVEALRRVNKLLEANPENAKALFRRSVSHLALHEFIAARDDLFACLDANPTLQSTVAKQLNLVKRTEQQVAACERANFKFNKLF</sequence>
<dbReference type="InterPro" id="IPR011990">
    <property type="entry name" value="TPR-like_helical_dom_sf"/>
</dbReference>
<gene>
    <name evidence="1" type="ORF">BE221DRAFT_142832</name>
</gene>
<dbReference type="Proteomes" id="UP000195557">
    <property type="component" value="Unassembled WGS sequence"/>
</dbReference>
<name>A0A1Y5HXZ9_OSTTA</name>
<dbReference type="Gene3D" id="1.25.40.10">
    <property type="entry name" value="Tetratricopeptide repeat domain"/>
    <property type="match status" value="1"/>
</dbReference>
<dbReference type="InterPro" id="IPR016123">
    <property type="entry name" value="Mog1/PsbP_a/b/a-sand"/>
</dbReference>
<protein>
    <submittedName>
        <fullName evidence="1">Uncharacterized protein</fullName>
    </submittedName>
</protein>
<dbReference type="GO" id="GO:0003755">
    <property type="term" value="F:peptidyl-prolyl cis-trans isomerase activity"/>
    <property type="evidence" value="ECO:0007669"/>
    <property type="project" value="InterPro"/>
</dbReference>
<dbReference type="eggNOG" id="KOG0543">
    <property type="taxonomic scope" value="Eukaryota"/>
</dbReference>
<proteinExistence type="predicted"/>
<reference evidence="1" key="1">
    <citation type="submission" date="2017-04" db="EMBL/GenBank/DDBJ databases">
        <title>Population genomics of picophytoplankton unveils novel chromosome hypervariability.</title>
        <authorList>
            <consortium name="DOE Joint Genome Institute"/>
            <person name="Blanc-Mathieu R."/>
            <person name="Krasovec M."/>
            <person name="Hebrard M."/>
            <person name="Yau S."/>
            <person name="Desgranges E."/>
            <person name="Martin J."/>
            <person name="Schackwitz W."/>
            <person name="Kuo A."/>
            <person name="Salin G."/>
            <person name="Donnadieu C."/>
            <person name="Desdevises Y."/>
            <person name="Sanchez-Ferandin S."/>
            <person name="Moreau H."/>
            <person name="Rivals E."/>
            <person name="Grigoriev I.V."/>
            <person name="Grimsley N."/>
            <person name="Eyre-Walker A."/>
            <person name="Piganeau G."/>
        </authorList>
    </citation>
    <scope>NUCLEOTIDE SEQUENCE [LARGE SCALE GENOMIC DNA]</scope>
    <source>
        <strain evidence="1">RCC 1115</strain>
    </source>
</reference>
<dbReference type="InterPro" id="IPR007681">
    <property type="entry name" value="Mog1"/>
</dbReference>
<dbReference type="GO" id="GO:0016020">
    <property type="term" value="C:membrane"/>
    <property type="evidence" value="ECO:0007669"/>
    <property type="project" value="TreeGrafter"/>
</dbReference>
<dbReference type="SUPFAM" id="SSF48452">
    <property type="entry name" value="TPR-like"/>
    <property type="match status" value="1"/>
</dbReference>
<dbReference type="SUPFAM" id="SSF55724">
    <property type="entry name" value="Mog1p/PsbP-like"/>
    <property type="match status" value="1"/>
</dbReference>
<dbReference type="Pfam" id="PF04603">
    <property type="entry name" value="Mog1"/>
    <property type="match status" value="1"/>
</dbReference>
<dbReference type="GO" id="GO:0012505">
    <property type="term" value="C:endomembrane system"/>
    <property type="evidence" value="ECO:0007669"/>
    <property type="project" value="TreeGrafter"/>
</dbReference>
<organism evidence="1">
    <name type="scientific">Ostreococcus tauri</name>
    <name type="common">Marine green alga</name>
    <dbReference type="NCBI Taxonomy" id="70448"/>
    <lineage>
        <taxon>Eukaryota</taxon>
        <taxon>Viridiplantae</taxon>
        <taxon>Chlorophyta</taxon>
        <taxon>Mamiellophyceae</taxon>
        <taxon>Mamiellales</taxon>
        <taxon>Bathycoccaceae</taxon>
        <taxon>Ostreococcus</taxon>
    </lineage>
</organism>
<dbReference type="Gene3D" id="3.40.1000.10">
    <property type="entry name" value="Mog1/PsbP, alpha/beta/alpha sandwich"/>
    <property type="match status" value="1"/>
</dbReference>
<dbReference type="PANTHER" id="PTHR46512:SF8">
    <property type="entry name" value="PEPTIDYLPROLYL ISOMERASE"/>
    <property type="match status" value="1"/>
</dbReference>
<dbReference type="GO" id="GO:0005740">
    <property type="term" value="C:mitochondrial envelope"/>
    <property type="evidence" value="ECO:0007669"/>
    <property type="project" value="TreeGrafter"/>
</dbReference>
<dbReference type="GO" id="GO:0005829">
    <property type="term" value="C:cytosol"/>
    <property type="evidence" value="ECO:0007669"/>
    <property type="project" value="TreeGrafter"/>
</dbReference>
<dbReference type="GO" id="GO:0044183">
    <property type="term" value="F:protein folding chaperone"/>
    <property type="evidence" value="ECO:0007669"/>
    <property type="project" value="TreeGrafter"/>
</dbReference>
<dbReference type="SUPFAM" id="SSF54534">
    <property type="entry name" value="FKBP-like"/>
    <property type="match status" value="1"/>
</dbReference>